<dbReference type="OrthoDB" id="15513at2157"/>
<dbReference type="GeneID" id="33332460"/>
<evidence type="ECO:0008006" key="10">
    <source>
        <dbReference type="Google" id="ProtNLM"/>
    </source>
</evidence>
<evidence type="ECO:0000313" key="8">
    <source>
        <dbReference type="EMBL" id="ASJ01402.1"/>
    </source>
</evidence>
<sequence length="351" mass="38913">MEWKKALPFLAGFAVILALIWWAGTEDVLTILSRASLTWLGVALLAYLGGIITWALRWHVLLEGVDVKARFRDTFAALFVGILFNNITPGARGGGEALRTYYLAKRTGSSYGQILASVTADRILDLIPVMVMMLLSMFYAYWGGVYSLFTLLLLLNIILISITGLATVVIASERRMRKIVFGLFRLLVRIMPSRVLKYEEKFSQLVDTNIPHFTNSLRTVSKDKKTFTVALGYSFLTWFFVILRNYLVFISLGYWVSFTDVMIVQMIGTAVGLISIIPGGAGLIEAVTAGSFVLLGITREMAVTASILDRIISFWLPLIVGIILVAKFGLKPKTASLGGEDTSDKSREKNE</sequence>
<keyword evidence="3" id="KW-1003">Cell membrane</keyword>
<feature type="transmembrane region" description="Helical" evidence="7">
    <location>
        <begin position="7"/>
        <end position="24"/>
    </location>
</feature>
<comment type="subcellular location">
    <subcellularLocation>
        <location evidence="1">Cell membrane</location>
        <topology evidence="1">Multi-pass membrane protein</topology>
    </subcellularLocation>
</comment>
<protein>
    <recommendedName>
        <fullName evidence="10">TIGR00374 family protein</fullName>
    </recommendedName>
</protein>
<reference evidence="8 9" key="1">
    <citation type="submission" date="2016-03" db="EMBL/GenBank/DDBJ databases">
        <title>Complete genome sequence of Thermococcus gorgonarius.</title>
        <authorList>
            <person name="Oger P.M."/>
        </authorList>
    </citation>
    <scope>NUCLEOTIDE SEQUENCE [LARGE SCALE GENOMIC DNA]</scope>
    <source>
        <strain evidence="8 9">W-12</strain>
    </source>
</reference>
<dbReference type="Proteomes" id="UP000250134">
    <property type="component" value="Chromosome"/>
</dbReference>
<feature type="transmembrane region" description="Helical" evidence="7">
    <location>
        <begin position="36"/>
        <end position="56"/>
    </location>
</feature>
<dbReference type="PANTHER" id="PTHR39087:SF2">
    <property type="entry name" value="UPF0104 MEMBRANE PROTEIN MJ1595"/>
    <property type="match status" value="1"/>
</dbReference>
<accession>A0A2Z2MA52</accession>
<feature type="transmembrane region" description="Helical" evidence="7">
    <location>
        <begin position="227"/>
        <end position="256"/>
    </location>
</feature>
<name>A0A2Z2MA52_THEGO</name>
<feature type="transmembrane region" description="Helical" evidence="7">
    <location>
        <begin position="148"/>
        <end position="171"/>
    </location>
</feature>
<organism evidence="8 9">
    <name type="scientific">Thermococcus gorgonarius</name>
    <dbReference type="NCBI Taxonomy" id="71997"/>
    <lineage>
        <taxon>Archaea</taxon>
        <taxon>Methanobacteriati</taxon>
        <taxon>Methanobacteriota</taxon>
        <taxon>Thermococci</taxon>
        <taxon>Thermococcales</taxon>
        <taxon>Thermococcaceae</taxon>
        <taxon>Thermococcus</taxon>
    </lineage>
</organism>
<dbReference type="GO" id="GO:0005886">
    <property type="term" value="C:plasma membrane"/>
    <property type="evidence" value="ECO:0007669"/>
    <property type="project" value="UniProtKB-SubCell"/>
</dbReference>
<keyword evidence="6 7" id="KW-0472">Membrane</keyword>
<dbReference type="RefSeq" id="WP_088885735.1">
    <property type="nucleotide sequence ID" value="NZ_CP014855.1"/>
</dbReference>
<feature type="transmembrane region" description="Helical" evidence="7">
    <location>
        <begin position="307"/>
        <end position="330"/>
    </location>
</feature>
<feature type="transmembrane region" description="Helical" evidence="7">
    <location>
        <begin position="262"/>
        <end position="295"/>
    </location>
</feature>
<dbReference type="PANTHER" id="PTHR39087">
    <property type="entry name" value="UPF0104 MEMBRANE PROTEIN MJ1595"/>
    <property type="match status" value="1"/>
</dbReference>
<dbReference type="AlphaFoldDB" id="A0A2Z2MA52"/>
<keyword evidence="9" id="KW-1185">Reference proteome</keyword>
<evidence type="ECO:0000256" key="7">
    <source>
        <dbReference type="SAM" id="Phobius"/>
    </source>
</evidence>
<dbReference type="Pfam" id="PF03706">
    <property type="entry name" value="LPG_synthase_TM"/>
    <property type="match status" value="1"/>
</dbReference>
<evidence type="ECO:0000256" key="4">
    <source>
        <dbReference type="ARBA" id="ARBA00022692"/>
    </source>
</evidence>
<evidence type="ECO:0000256" key="1">
    <source>
        <dbReference type="ARBA" id="ARBA00004651"/>
    </source>
</evidence>
<evidence type="ECO:0000256" key="3">
    <source>
        <dbReference type="ARBA" id="ARBA00022475"/>
    </source>
</evidence>
<dbReference type="InterPro" id="IPR022791">
    <property type="entry name" value="L-PG_synthase/AglD"/>
</dbReference>
<dbReference type="NCBIfam" id="TIGR00374">
    <property type="entry name" value="flippase-like domain"/>
    <property type="match status" value="1"/>
</dbReference>
<evidence type="ECO:0000256" key="2">
    <source>
        <dbReference type="ARBA" id="ARBA00011061"/>
    </source>
</evidence>
<gene>
    <name evidence="8" type="ORF">A3K92_07860</name>
</gene>
<dbReference type="KEGG" id="tgg:A3K92_07860"/>
<evidence type="ECO:0000256" key="5">
    <source>
        <dbReference type="ARBA" id="ARBA00022989"/>
    </source>
</evidence>
<comment type="similarity">
    <text evidence="2">Belongs to the UPF0104 family.</text>
</comment>
<dbReference type="EMBL" id="CP014855">
    <property type="protein sequence ID" value="ASJ01402.1"/>
    <property type="molecule type" value="Genomic_DNA"/>
</dbReference>
<evidence type="ECO:0000313" key="9">
    <source>
        <dbReference type="Proteomes" id="UP000250134"/>
    </source>
</evidence>
<evidence type="ECO:0000256" key="6">
    <source>
        <dbReference type="ARBA" id="ARBA00023136"/>
    </source>
</evidence>
<proteinExistence type="inferred from homology"/>
<keyword evidence="4 7" id="KW-0812">Transmembrane</keyword>
<keyword evidence="5 7" id="KW-1133">Transmembrane helix</keyword>
<feature type="transmembrane region" description="Helical" evidence="7">
    <location>
        <begin position="123"/>
        <end position="142"/>
    </location>
</feature>